<keyword evidence="1" id="KW-0732">Signal</keyword>
<name>A0A8J3E9P4_9GAMM</name>
<accession>A0A8J3E9P4</accession>
<feature type="signal peptide" evidence="1">
    <location>
        <begin position="1"/>
        <end position="32"/>
    </location>
</feature>
<evidence type="ECO:0000256" key="1">
    <source>
        <dbReference type="SAM" id="SignalP"/>
    </source>
</evidence>
<evidence type="ECO:0008006" key="4">
    <source>
        <dbReference type="Google" id="ProtNLM"/>
    </source>
</evidence>
<organism evidence="2 3">
    <name type="scientific">Cysteiniphilum litorale</name>
    <dbReference type="NCBI Taxonomy" id="2056700"/>
    <lineage>
        <taxon>Bacteria</taxon>
        <taxon>Pseudomonadati</taxon>
        <taxon>Pseudomonadota</taxon>
        <taxon>Gammaproteobacteria</taxon>
        <taxon>Thiotrichales</taxon>
        <taxon>Fastidiosibacteraceae</taxon>
        <taxon>Cysteiniphilum</taxon>
    </lineage>
</organism>
<proteinExistence type="predicted"/>
<evidence type="ECO:0000313" key="2">
    <source>
        <dbReference type="EMBL" id="GGG01050.1"/>
    </source>
</evidence>
<protein>
    <recommendedName>
        <fullName evidence="4">Type IV pilus biogenesis protein PilP</fullName>
    </recommendedName>
</protein>
<comment type="caution">
    <text evidence="2">The sequence shown here is derived from an EMBL/GenBank/DDBJ whole genome shotgun (WGS) entry which is preliminary data.</text>
</comment>
<dbReference type="EMBL" id="BMJS01000021">
    <property type="protein sequence ID" value="GGG01050.1"/>
    <property type="molecule type" value="Genomic_DNA"/>
</dbReference>
<dbReference type="OrthoDB" id="5623386at2"/>
<dbReference type="Proteomes" id="UP000636949">
    <property type="component" value="Unassembled WGS sequence"/>
</dbReference>
<reference evidence="2" key="2">
    <citation type="submission" date="2020-09" db="EMBL/GenBank/DDBJ databases">
        <authorList>
            <person name="Sun Q."/>
            <person name="Zhou Y."/>
        </authorList>
    </citation>
    <scope>NUCLEOTIDE SEQUENCE</scope>
    <source>
        <strain evidence="2">CGMCC 1.15758</strain>
    </source>
</reference>
<gene>
    <name evidence="2" type="ORF">GCM10010995_18110</name>
</gene>
<evidence type="ECO:0000313" key="3">
    <source>
        <dbReference type="Proteomes" id="UP000636949"/>
    </source>
</evidence>
<dbReference type="RefSeq" id="WP_117003084.1">
    <property type="nucleotide sequence ID" value="NZ_BMJS01000021.1"/>
</dbReference>
<reference evidence="2" key="1">
    <citation type="journal article" date="2014" name="Int. J. Syst. Evol. Microbiol.">
        <title>Complete genome sequence of Corynebacterium casei LMG S-19264T (=DSM 44701T), isolated from a smear-ripened cheese.</title>
        <authorList>
            <consortium name="US DOE Joint Genome Institute (JGI-PGF)"/>
            <person name="Walter F."/>
            <person name="Albersmeier A."/>
            <person name="Kalinowski J."/>
            <person name="Ruckert C."/>
        </authorList>
    </citation>
    <scope>NUCLEOTIDE SEQUENCE</scope>
    <source>
        <strain evidence="2">CGMCC 1.15758</strain>
    </source>
</reference>
<feature type="chain" id="PRO_5035298582" description="Type IV pilus biogenesis protein PilP" evidence="1">
    <location>
        <begin position="33"/>
        <end position="170"/>
    </location>
</feature>
<dbReference type="AlphaFoldDB" id="A0A8J3E9P4"/>
<sequence length="170" mass="19165">MKHKQSCATYPHFLRFSALLFALSAITVNAYAQAKNSEQAYAIDSSHHYYQSLQAQDYLHTQIQQQALENQVMQQKITNHKLQRQLAAASKSKGVLNTTSARYGHSELSVSEISHVGDIWEAVIWFQAKKYELSVGQLVGERYKVESIHVDSVTFADLANDARTFSVDIS</sequence>
<keyword evidence="3" id="KW-1185">Reference proteome</keyword>